<evidence type="ECO:0000313" key="7">
    <source>
        <dbReference type="Proteomes" id="UP001318860"/>
    </source>
</evidence>
<comment type="caution">
    <text evidence="6">The sequence shown here is derived from an EMBL/GenBank/DDBJ whole genome shotgun (WGS) entry which is preliminary data.</text>
</comment>
<evidence type="ECO:0000256" key="1">
    <source>
        <dbReference type="ARBA" id="ARBA00001954"/>
    </source>
</evidence>
<dbReference type="PANTHER" id="PTHR10543">
    <property type="entry name" value="BETA-CAROTENE DIOXYGENASE"/>
    <property type="match status" value="1"/>
</dbReference>
<protein>
    <recommendedName>
        <fullName evidence="8">Carotenoid cleavage dioxygenase</fullName>
    </recommendedName>
</protein>
<evidence type="ECO:0000313" key="6">
    <source>
        <dbReference type="EMBL" id="KAK6127696.1"/>
    </source>
</evidence>
<keyword evidence="5" id="KW-0408">Iron</keyword>
<gene>
    <name evidence="6" type="ORF">DH2020_038570</name>
</gene>
<accession>A0ABR0UZF2</accession>
<keyword evidence="7" id="KW-1185">Reference proteome</keyword>
<evidence type="ECO:0000256" key="5">
    <source>
        <dbReference type="ARBA" id="ARBA00023004"/>
    </source>
</evidence>
<reference evidence="6 7" key="1">
    <citation type="journal article" date="2021" name="Comput. Struct. Biotechnol. J.">
        <title>De novo genome assembly of the potent medicinal plant Rehmannia glutinosa using nanopore technology.</title>
        <authorList>
            <person name="Ma L."/>
            <person name="Dong C."/>
            <person name="Song C."/>
            <person name="Wang X."/>
            <person name="Zheng X."/>
            <person name="Niu Y."/>
            <person name="Chen S."/>
            <person name="Feng W."/>
        </authorList>
    </citation>
    <scope>NUCLEOTIDE SEQUENCE [LARGE SCALE GENOMIC DNA]</scope>
    <source>
        <strain evidence="6">DH-2019</strain>
    </source>
</reference>
<dbReference type="EMBL" id="JABTTQ020001862">
    <property type="protein sequence ID" value="KAK6127696.1"/>
    <property type="molecule type" value="Genomic_DNA"/>
</dbReference>
<keyword evidence="4" id="KW-0560">Oxidoreductase</keyword>
<evidence type="ECO:0008006" key="8">
    <source>
        <dbReference type="Google" id="ProtNLM"/>
    </source>
</evidence>
<dbReference type="InterPro" id="IPR004294">
    <property type="entry name" value="Carotenoid_Oase"/>
</dbReference>
<evidence type="ECO:0000256" key="3">
    <source>
        <dbReference type="ARBA" id="ARBA00022723"/>
    </source>
</evidence>
<proteinExistence type="inferred from homology"/>
<evidence type="ECO:0000256" key="2">
    <source>
        <dbReference type="ARBA" id="ARBA00006787"/>
    </source>
</evidence>
<dbReference type="Proteomes" id="UP001318860">
    <property type="component" value="Unassembled WGS sequence"/>
</dbReference>
<keyword evidence="3" id="KW-0479">Metal-binding</keyword>
<comment type="cofactor">
    <cofactor evidence="1">
        <name>Fe(2+)</name>
        <dbReference type="ChEBI" id="CHEBI:29033"/>
    </cofactor>
</comment>
<comment type="similarity">
    <text evidence="2">Belongs to the carotenoid oxygenase family.</text>
</comment>
<dbReference type="PANTHER" id="PTHR10543:SF46">
    <property type="entry name" value="CAROTENOID CLEAVAGE DIOXYGENASE 4, CHLOROPLASTIC-RELATED"/>
    <property type="match status" value="1"/>
</dbReference>
<evidence type="ECO:0000256" key="4">
    <source>
        <dbReference type="ARBA" id="ARBA00022964"/>
    </source>
</evidence>
<organism evidence="6 7">
    <name type="scientific">Rehmannia glutinosa</name>
    <name type="common">Chinese foxglove</name>
    <dbReference type="NCBI Taxonomy" id="99300"/>
    <lineage>
        <taxon>Eukaryota</taxon>
        <taxon>Viridiplantae</taxon>
        <taxon>Streptophyta</taxon>
        <taxon>Embryophyta</taxon>
        <taxon>Tracheophyta</taxon>
        <taxon>Spermatophyta</taxon>
        <taxon>Magnoliopsida</taxon>
        <taxon>eudicotyledons</taxon>
        <taxon>Gunneridae</taxon>
        <taxon>Pentapetalae</taxon>
        <taxon>asterids</taxon>
        <taxon>lamiids</taxon>
        <taxon>Lamiales</taxon>
        <taxon>Orobanchaceae</taxon>
        <taxon>Rehmannieae</taxon>
        <taxon>Rehmannia</taxon>
    </lineage>
</organism>
<dbReference type="Pfam" id="PF03055">
    <property type="entry name" value="RPE65"/>
    <property type="match status" value="1"/>
</dbReference>
<name>A0ABR0UZF2_REHGL</name>
<sequence length="494" mass="54854">MDPPLPALIDPKLVLSGNFVPVGELPPTPCQVEEGSLPLSLDGTYIRNGPNPQFIPSGPYHLFDGDGMLHSVRISKGKATFCSRFVKTYKYTVERDIGSPIVMNQLAAYTSFLATVARHTIAFSRGLFGQYDFRRGNGNANTSVAYFGGKLMALGESDLPYAIKLMPDGDIITLGRVEEYGDPLDWITTHPKVDKETREAFGFGYSVRCPFLTYFRINADGSKKAEVPIFSKKDASLVHDFAISKNYAIFPDSQIVIRLTEIMRGKQRGVVDTAKVPRLGIIPRYAVDGREMWWVEVPWFNFVHAVNAWEEDGGDTIVMVAPNVLSVEHLIERQELVHMSMEMVKINVKEKIVTRRPVANRSLEFAVINPAFVGKKNRYIYAAVVSSGVKMAGVAKLDQSLSRADSGDCVVASRLYGSDCYGGKPCFVPRDPNDPTAEEDDGYIVTYIFNETAHESKFIVMDAKSSNLEIVAVVKLPQRVPYGFHGMFVPDCHL</sequence>
<keyword evidence="4" id="KW-0223">Dioxygenase</keyword>